<evidence type="ECO:0000256" key="1">
    <source>
        <dbReference type="ARBA" id="ARBA00023015"/>
    </source>
</evidence>
<comment type="caution">
    <text evidence="3">The sequence shown here is derived from an EMBL/GenBank/DDBJ whole genome shotgun (WGS) entry which is preliminary data.</text>
</comment>
<dbReference type="PANTHER" id="PTHR33164:SF56">
    <property type="entry name" value="HTH-TYPE TRANSCRIPTIONAL REGULATOR MHQR"/>
    <property type="match status" value="1"/>
</dbReference>
<dbReference type="PROSITE" id="PS50995">
    <property type="entry name" value="HTH_MARR_2"/>
    <property type="match status" value="1"/>
</dbReference>
<evidence type="ECO:0000313" key="4">
    <source>
        <dbReference type="Proteomes" id="UP000078516"/>
    </source>
</evidence>
<dbReference type="Pfam" id="PF01047">
    <property type="entry name" value="MarR"/>
    <property type="match status" value="1"/>
</dbReference>
<dbReference type="Proteomes" id="UP000078516">
    <property type="component" value="Unassembled WGS sequence"/>
</dbReference>
<organism evidence="3 4">
    <name type="scientific">Enterococcus thailandicus</name>
    <dbReference type="NCBI Taxonomy" id="417368"/>
    <lineage>
        <taxon>Bacteria</taxon>
        <taxon>Bacillati</taxon>
        <taxon>Bacillota</taxon>
        <taxon>Bacilli</taxon>
        <taxon>Lactobacillales</taxon>
        <taxon>Enterococcaceae</taxon>
        <taxon>Enterococcus</taxon>
    </lineage>
</organism>
<dbReference type="RefSeq" id="WP_067481951.1">
    <property type="nucleotide sequence ID" value="NZ_CP023074.1"/>
</dbReference>
<gene>
    <name evidence="3" type="ORF">A6E74_02815</name>
</gene>
<evidence type="ECO:0000256" key="2">
    <source>
        <dbReference type="ARBA" id="ARBA00023163"/>
    </source>
</evidence>
<keyword evidence="4" id="KW-1185">Reference proteome</keyword>
<keyword evidence="1" id="KW-0805">Transcription regulation</keyword>
<dbReference type="SUPFAM" id="SSF46785">
    <property type="entry name" value="Winged helix' DNA-binding domain"/>
    <property type="match status" value="1"/>
</dbReference>
<dbReference type="AlphaFoldDB" id="A0A179ET22"/>
<accession>A0A179ET22</accession>
<dbReference type="GeneID" id="77487231"/>
<reference evidence="3 4" key="1">
    <citation type="submission" date="2016-04" db="EMBL/GenBank/DDBJ databases">
        <title>Draft genome of an Enterococcus thailandicus strain isolated from bovine feces.</title>
        <authorList>
            <person name="Beukers A.G."/>
            <person name="Zaheer R."/>
            <person name="Goji N."/>
            <person name="Cook S.R."/>
            <person name="Amoako K."/>
            <person name="Chaves A.V."/>
            <person name="Ward M.P."/>
            <person name="Mcallister T.A."/>
        </authorList>
    </citation>
    <scope>NUCLEOTIDE SEQUENCE [LARGE SCALE GENOMIC DNA]</scope>
    <source>
        <strain evidence="3 4">F0711D 46</strain>
    </source>
</reference>
<dbReference type="EMBL" id="LWMN01000010">
    <property type="protein sequence ID" value="OAQ56357.1"/>
    <property type="molecule type" value="Genomic_DNA"/>
</dbReference>
<evidence type="ECO:0000313" key="3">
    <source>
        <dbReference type="EMBL" id="OAQ56357.1"/>
    </source>
</evidence>
<dbReference type="SMART" id="SM00347">
    <property type="entry name" value="HTH_MARR"/>
    <property type="match status" value="1"/>
</dbReference>
<dbReference type="Gene3D" id="1.10.10.10">
    <property type="entry name" value="Winged helix-like DNA-binding domain superfamily/Winged helix DNA-binding domain"/>
    <property type="match status" value="1"/>
</dbReference>
<dbReference type="InterPro" id="IPR036388">
    <property type="entry name" value="WH-like_DNA-bd_sf"/>
</dbReference>
<dbReference type="InterPro" id="IPR039422">
    <property type="entry name" value="MarR/SlyA-like"/>
</dbReference>
<sequence length="140" mass="15775">MEQTTQALNAFIGLLRVSGKLEAVVKKDVKNYGLNITEFSVLEFLYHKGKQTPQTIQERILIASSSTTYVIDKLVAKGLAERKTNQADRRETYVAITDPGCQLMAEIFPQHAATIGRCFADFELDELLQLEKLLKKVKDN</sequence>
<dbReference type="GO" id="GO:0006950">
    <property type="term" value="P:response to stress"/>
    <property type="evidence" value="ECO:0007669"/>
    <property type="project" value="TreeGrafter"/>
</dbReference>
<protein>
    <submittedName>
        <fullName evidence="3">MarR family transcriptional regulator</fullName>
    </submittedName>
</protein>
<dbReference type="PRINTS" id="PR00598">
    <property type="entry name" value="HTHMARR"/>
</dbReference>
<proteinExistence type="predicted"/>
<dbReference type="GO" id="GO:0003700">
    <property type="term" value="F:DNA-binding transcription factor activity"/>
    <property type="evidence" value="ECO:0007669"/>
    <property type="project" value="InterPro"/>
</dbReference>
<dbReference type="InterPro" id="IPR000835">
    <property type="entry name" value="HTH_MarR-typ"/>
</dbReference>
<dbReference type="PANTHER" id="PTHR33164">
    <property type="entry name" value="TRANSCRIPTIONAL REGULATOR, MARR FAMILY"/>
    <property type="match status" value="1"/>
</dbReference>
<dbReference type="InterPro" id="IPR036390">
    <property type="entry name" value="WH_DNA-bd_sf"/>
</dbReference>
<dbReference type="KEGG" id="eth:CK496_06215"/>
<name>A0A179ET22_ENTTH</name>
<keyword evidence="2" id="KW-0804">Transcription</keyword>